<reference evidence="4" key="1">
    <citation type="submission" date="2022-10" db="EMBL/GenBank/DDBJ databases">
        <title>Tapping the CABI collections for fungal endophytes: first genome assemblies for Collariella, Neodidymelliopsis, Ascochyta clinopodiicola, Didymella pomorum, Didymosphaeria variabile, Neocosmospora piperis and Neocucurbitaria cava.</title>
        <authorList>
            <person name="Hill R."/>
        </authorList>
    </citation>
    <scope>NUCLEOTIDE SEQUENCE</scope>
    <source>
        <strain evidence="4">IMI 356814</strain>
    </source>
</reference>
<dbReference type="PANTHER" id="PTHR10039">
    <property type="entry name" value="AMELOGENIN"/>
    <property type="match status" value="1"/>
</dbReference>
<feature type="domain" description="Nephrocystin 3-like N-terminal" evidence="3">
    <location>
        <begin position="232"/>
        <end position="375"/>
    </location>
</feature>
<dbReference type="PROSITE" id="PS50088">
    <property type="entry name" value="ANK_REPEAT"/>
    <property type="match status" value="1"/>
</dbReference>
<evidence type="ECO:0000256" key="1">
    <source>
        <dbReference type="ARBA" id="ARBA00022737"/>
    </source>
</evidence>
<keyword evidence="2" id="KW-0040">ANK repeat</keyword>
<dbReference type="AlphaFoldDB" id="A0A9W8XXF1"/>
<evidence type="ECO:0000313" key="5">
    <source>
        <dbReference type="Proteomes" id="UP001140560"/>
    </source>
</evidence>
<dbReference type="Proteomes" id="UP001140560">
    <property type="component" value="Unassembled WGS sequence"/>
</dbReference>
<dbReference type="Gene3D" id="1.25.40.20">
    <property type="entry name" value="Ankyrin repeat-containing domain"/>
    <property type="match status" value="1"/>
</dbReference>
<organism evidence="4 5">
    <name type="scientific">Neocucurbitaria cava</name>
    <dbReference type="NCBI Taxonomy" id="798079"/>
    <lineage>
        <taxon>Eukaryota</taxon>
        <taxon>Fungi</taxon>
        <taxon>Dikarya</taxon>
        <taxon>Ascomycota</taxon>
        <taxon>Pezizomycotina</taxon>
        <taxon>Dothideomycetes</taxon>
        <taxon>Pleosporomycetidae</taxon>
        <taxon>Pleosporales</taxon>
        <taxon>Pleosporineae</taxon>
        <taxon>Cucurbitariaceae</taxon>
        <taxon>Neocucurbitaria</taxon>
    </lineage>
</organism>
<protein>
    <recommendedName>
        <fullName evidence="3">Nephrocystin 3-like N-terminal domain-containing protein</fullName>
    </recommendedName>
</protein>
<dbReference type="SUPFAM" id="SSF52540">
    <property type="entry name" value="P-loop containing nucleoside triphosphate hydrolases"/>
    <property type="match status" value="1"/>
</dbReference>
<gene>
    <name evidence="4" type="ORF">N0V83_010899</name>
</gene>
<evidence type="ECO:0000259" key="3">
    <source>
        <dbReference type="Pfam" id="PF24883"/>
    </source>
</evidence>
<evidence type="ECO:0000256" key="2">
    <source>
        <dbReference type="PROSITE-ProRule" id="PRU00023"/>
    </source>
</evidence>
<dbReference type="Pfam" id="PF24883">
    <property type="entry name" value="NPHP3_N"/>
    <property type="match status" value="1"/>
</dbReference>
<dbReference type="Gene3D" id="3.40.50.300">
    <property type="entry name" value="P-loop containing nucleotide triphosphate hydrolases"/>
    <property type="match status" value="1"/>
</dbReference>
<sequence>MAIVPDTMKAEESLPSGESVTICQQHGEDLWKLAFEKAGFDEHQRGVLLGESSGASWSPSVLVERVSDSTIARFRDCKSSKWFSGPRDHTAAVSAQAKTVFTAILALKNFVDAGMKFDITGMIASFSALVEEPLTTLKQDIAELDGSAKEWLDPIAHQFRMQESQRLESGVAELLSQASHATEKFEIMYENLRTADEDRIRDWLCEDRFSHTGRHIQIQNDLRQYKDKLKPGQWLLNSDEFEKWVYYPQQLLWLQGNSGSGKSYLCSIVVEHLRATYDMDLRKIVAFWFFDSLVADTDNLERMLRSLINQLMPGPELIPAFVAAFRKNHHNTQSLPTLEKLITLLLQVVCNLKRDIFLVIDGLDQCGHTESVSLKLKGLLPVIDINKNNGQDLDDFMLFKLSKDIWPKVTSSATKFEVMRALRSDTMKSFLWTEAQIRFLSEFRTDSSIRKALDKVPDTLEALYCKALGVIKEEERDLARSMLHLLCLMRTRIKRDALADYAGLARPADIPAICGNNLVDVNEDGFVQLIQPALQQVLESDNIRQNCSLQSFHLLHDDAHAKITERCLDYISRCTEGPFCHYACEFWHIHFKESGALKDPDNPVFDLVLRFLLSENNAALRFWRKQYVGPKERYQRQKGEGLKGEIPLLHYCPEPGLVSPIYIALELEMPVLARSLMKINGNVSQAYGRLGTALQVAAHRGYGDIVGQLLQLGADPNATPNGPLGTALFAACISGNRDIVRILIQQGPTKCTLDNQYRDVGTALQYASFRGYKGIVDDLLAAGADVLVTGGVLGDALQAAAVGRHISIVKTLLANGAHSTRLHGLFGNALLAACILGDEKTRDLLIADREKRNNAGRLWESAIDRAYHLDEYWKKPYWMDSLLQEGPNCPQIVWGVLLSQQKRAAGIIHYATPKVVSGVMRQHVQKVPRLLHEELHLEVQATFKTDLNGSLLEEPDMDGCASPFFAAKHFFRSAVLALLDKLDKSERHNSLIWACLTKLLATRRRTAAYEDYVLNSHDDMAVYQLQMSLVDLFFNLVHALFVVGYPIFPRRITHAFRVEYNRDLALGKVPSQQELLQIVEKCEEATHTEASRYLLAKQATSINEMQREQRALVSKMEVMANKINKLSSIVRPTEVEDANGNIQQEAQAEQEVLAEQEVQAEQKIAHPNKWLDNDWF</sequence>
<proteinExistence type="predicted"/>
<dbReference type="InterPro" id="IPR002110">
    <property type="entry name" value="Ankyrin_rpt"/>
</dbReference>
<dbReference type="OrthoDB" id="427518at2759"/>
<dbReference type="InterPro" id="IPR036770">
    <property type="entry name" value="Ankyrin_rpt-contain_sf"/>
</dbReference>
<dbReference type="Pfam" id="PF12796">
    <property type="entry name" value="Ank_2"/>
    <property type="match status" value="1"/>
</dbReference>
<dbReference type="EMBL" id="JAPEUY010000022">
    <property type="protein sequence ID" value="KAJ4361958.1"/>
    <property type="molecule type" value="Genomic_DNA"/>
</dbReference>
<dbReference type="InterPro" id="IPR027417">
    <property type="entry name" value="P-loop_NTPase"/>
</dbReference>
<comment type="caution">
    <text evidence="4">The sequence shown here is derived from an EMBL/GenBank/DDBJ whole genome shotgun (WGS) entry which is preliminary data.</text>
</comment>
<accession>A0A9W8XXF1</accession>
<dbReference type="InterPro" id="IPR056884">
    <property type="entry name" value="NPHP3-like_N"/>
</dbReference>
<dbReference type="SMART" id="SM00248">
    <property type="entry name" value="ANK"/>
    <property type="match status" value="4"/>
</dbReference>
<dbReference type="PANTHER" id="PTHR10039:SF17">
    <property type="entry name" value="FUNGAL STAND N-TERMINAL GOODBYE DOMAIN-CONTAINING PROTEIN-RELATED"/>
    <property type="match status" value="1"/>
</dbReference>
<feature type="repeat" description="ANK" evidence="2">
    <location>
        <begin position="689"/>
        <end position="721"/>
    </location>
</feature>
<dbReference type="SUPFAM" id="SSF48403">
    <property type="entry name" value="Ankyrin repeat"/>
    <property type="match status" value="1"/>
</dbReference>
<keyword evidence="1" id="KW-0677">Repeat</keyword>
<name>A0A9W8XXF1_9PLEO</name>
<keyword evidence="5" id="KW-1185">Reference proteome</keyword>
<evidence type="ECO:0000313" key="4">
    <source>
        <dbReference type="EMBL" id="KAJ4361958.1"/>
    </source>
</evidence>